<dbReference type="GeneID" id="69041946"/>
<gene>
    <name evidence="2" type="ORF">HCBG_08930</name>
</gene>
<dbReference type="InParanoid" id="C0P0K0"/>
<organism evidence="2 3">
    <name type="scientific">Ajellomyces capsulatus (strain G186AR / H82 / ATCC MYA-2454 / RMSCC 2432)</name>
    <name type="common">Darling's disease fungus</name>
    <name type="synonym">Histoplasma capsulatum</name>
    <dbReference type="NCBI Taxonomy" id="447093"/>
    <lineage>
        <taxon>Eukaryota</taxon>
        <taxon>Fungi</taxon>
        <taxon>Dikarya</taxon>
        <taxon>Ascomycota</taxon>
        <taxon>Pezizomycotina</taxon>
        <taxon>Eurotiomycetes</taxon>
        <taxon>Eurotiomycetidae</taxon>
        <taxon>Onygenales</taxon>
        <taxon>Ajellomycetaceae</taxon>
        <taxon>Histoplasma</taxon>
    </lineage>
</organism>
<proteinExistence type="predicted"/>
<accession>C0P0K0</accession>
<feature type="region of interest" description="Disordered" evidence="1">
    <location>
        <begin position="48"/>
        <end position="78"/>
    </location>
</feature>
<dbReference type="EMBL" id="GG663381">
    <property type="protein sequence ID" value="EEH02820.1"/>
    <property type="molecule type" value="Genomic_DNA"/>
</dbReference>
<keyword evidence="3" id="KW-1185">Reference proteome</keyword>
<dbReference type="HOGENOM" id="CLU_2003253_0_0_1"/>
<protein>
    <submittedName>
        <fullName evidence="2">Uncharacterized protein</fullName>
    </submittedName>
</protein>
<name>C0P0K0_AJECG</name>
<dbReference type="AlphaFoldDB" id="C0P0K0"/>
<dbReference type="RefSeq" id="XP_045283301.1">
    <property type="nucleotide sequence ID" value="XM_045435979.1"/>
</dbReference>
<sequence length="124" mass="13730">MIDRPANAASVASTRERIRRKVTSSAKVYVVWMGFRLAFSPTVRQNEAQSSLTKASDKEIAAEPSRQSIKEKRSSSGAISSIRGAFGRCLGRHLNATTFGAQIWYRGLLWDGNVHEFQDISGLK</sequence>
<evidence type="ECO:0000313" key="3">
    <source>
        <dbReference type="Proteomes" id="UP000001631"/>
    </source>
</evidence>
<reference evidence="2" key="1">
    <citation type="submission" date="2009-02" db="EMBL/GenBank/DDBJ databases">
        <title>The Genome Sequence of Ajellomyces capsulatus strain G186AR.</title>
        <authorList>
            <consortium name="The Broad Institute Genome Sequencing Platform"/>
            <person name="Champion M."/>
            <person name="Cuomo C."/>
            <person name="Ma L.-J."/>
            <person name="Henn M.R."/>
            <person name="Sil A."/>
            <person name="Goldman B."/>
            <person name="Young S.K."/>
            <person name="Kodira C.D."/>
            <person name="Zeng Q."/>
            <person name="Koehrsen M."/>
            <person name="Alvarado L."/>
            <person name="Berlin A."/>
            <person name="Borenstein D."/>
            <person name="Chen Z."/>
            <person name="Engels R."/>
            <person name="Freedman E."/>
            <person name="Gellesch M."/>
            <person name="Goldberg J."/>
            <person name="Griggs A."/>
            <person name="Gujja S."/>
            <person name="Heiman D."/>
            <person name="Hepburn T."/>
            <person name="Howarth C."/>
            <person name="Jen D."/>
            <person name="Larson L."/>
            <person name="Lewis B."/>
            <person name="Mehta T."/>
            <person name="Park D."/>
            <person name="Pearson M."/>
            <person name="Roberts A."/>
            <person name="Saif S."/>
            <person name="Shea T."/>
            <person name="Shenoy N."/>
            <person name="Sisk P."/>
            <person name="Stolte C."/>
            <person name="Sykes S."/>
            <person name="Walk T."/>
            <person name="White J."/>
            <person name="Yandava C."/>
            <person name="Klein B."/>
            <person name="McEwen J.G."/>
            <person name="Puccia R."/>
            <person name="Goldman G.H."/>
            <person name="Felipe M.S."/>
            <person name="Nino-Vega G."/>
            <person name="San-Blas G."/>
            <person name="Taylor J."/>
            <person name="Mendoza L."/>
            <person name="Galagan J."/>
            <person name="Nusbaum C."/>
            <person name="Birren B."/>
        </authorList>
    </citation>
    <scope>NUCLEOTIDE SEQUENCE</scope>
    <source>
        <strain evidence="2">G186AR</strain>
    </source>
</reference>
<evidence type="ECO:0000313" key="2">
    <source>
        <dbReference type="EMBL" id="EEH02820.1"/>
    </source>
</evidence>
<evidence type="ECO:0000256" key="1">
    <source>
        <dbReference type="SAM" id="MobiDB-lite"/>
    </source>
</evidence>
<dbReference type="Proteomes" id="UP000001631">
    <property type="component" value="Unassembled WGS sequence"/>
</dbReference>